<dbReference type="OrthoDB" id="6399948at2"/>
<dbReference type="Proteomes" id="UP000310541">
    <property type="component" value="Unassembled WGS sequence"/>
</dbReference>
<reference evidence="1 2" key="1">
    <citation type="submission" date="2019-04" db="EMBL/GenBank/DDBJ databases">
        <title>Genome sequence of Bacillus hwajinpoensis strain Y2.</title>
        <authorList>
            <person name="Fair J.L."/>
            <person name="Maclea K.S."/>
        </authorList>
    </citation>
    <scope>NUCLEOTIDE SEQUENCE [LARGE SCALE GENOMIC DNA]</scope>
    <source>
        <strain evidence="1 2">Y2</strain>
    </source>
</reference>
<organism evidence="1 2">
    <name type="scientific">Guptibacillus hwajinpoensis</name>
    <dbReference type="NCBI Taxonomy" id="208199"/>
    <lineage>
        <taxon>Bacteria</taxon>
        <taxon>Bacillati</taxon>
        <taxon>Bacillota</taxon>
        <taxon>Bacilli</taxon>
        <taxon>Bacillales</taxon>
        <taxon>Guptibacillaceae</taxon>
        <taxon>Guptibacillus</taxon>
    </lineage>
</organism>
<name>A0A4U1MMR7_9BACL</name>
<protein>
    <recommendedName>
        <fullName evidence="3">SEC-C domain-containing protein</fullName>
    </recommendedName>
</protein>
<comment type="caution">
    <text evidence="1">The sequence shown here is derived from an EMBL/GenBank/DDBJ whole genome shotgun (WGS) entry which is preliminary data.</text>
</comment>
<accession>A0A4U1MMR7</accession>
<dbReference type="SUPFAM" id="SSF103642">
    <property type="entry name" value="Sec-C motif"/>
    <property type="match status" value="1"/>
</dbReference>
<dbReference type="EMBL" id="SWFM01000001">
    <property type="protein sequence ID" value="TKD72031.1"/>
    <property type="molecule type" value="Genomic_DNA"/>
</dbReference>
<gene>
    <name evidence="1" type="ORF">FBF83_04315</name>
</gene>
<dbReference type="InterPro" id="IPR004027">
    <property type="entry name" value="SEC_C_motif"/>
</dbReference>
<evidence type="ECO:0000313" key="1">
    <source>
        <dbReference type="EMBL" id="TKD72031.1"/>
    </source>
</evidence>
<dbReference type="Gene3D" id="3.10.450.50">
    <property type="match status" value="1"/>
</dbReference>
<sequence length="362" mass="41241">MIRLLFSNKVDLKEEATLQKTKRNDPCPCGSGKKYKKCCMTSENAQDQLVEQLYTQELYTIQAQLVEYAMSEHDQKMVSLANDLFNRYDIPENLEEAYMHGIFPWAIFHQAVNQWNKTIVKEYIQLFSHSFSSDNVKETVNNWREAYMSIYTVEEVSGHTAVVKEFSSDQPISILLHEEMIVSRGESLAGILLPVKNGAMPFIELLKIDPDAMRMVEEKLEKQTSTNGVRTMMQSDFPEILSEIVKHGNGSDESDESIDMIWSRKEDAEIAKLLTENVSDEFSHDQINEVLTFWKQYSKEEKPVVRKASIFAASLEYLGAKVYGLSASQSALAKKYGTSASSISSKYKAFHERFVPSVKSTV</sequence>
<evidence type="ECO:0000313" key="2">
    <source>
        <dbReference type="Proteomes" id="UP000310541"/>
    </source>
</evidence>
<dbReference type="Pfam" id="PF02810">
    <property type="entry name" value="SEC-C"/>
    <property type="match status" value="1"/>
</dbReference>
<evidence type="ECO:0008006" key="3">
    <source>
        <dbReference type="Google" id="ProtNLM"/>
    </source>
</evidence>
<proteinExistence type="predicted"/>
<dbReference type="AlphaFoldDB" id="A0A4U1MMR7"/>